<evidence type="ECO:0000259" key="1">
    <source>
        <dbReference type="PROSITE" id="PS51186"/>
    </source>
</evidence>
<dbReference type="RefSeq" id="WP_097611984.1">
    <property type="nucleotide sequence ID" value="NZ_NWSV01000005.1"/>
</dbReference>
<keyword evidence="2" id="KW-0808">Transferase</keyword>
<dbReference type="CDD" id="cd04301">
    <property type="entry name" value="NAT_SF"/>
    <property type="match status" value="1"/>
</dbReference>
<organism evidence="2 3">
    <name type="scientific">Rhizobium chutanense</name>
    <dbReference type="NCBI Taxonomy" id="2035448"/>
    <lineage>
        <taxon>Bacteria</taxon>
        <taxon>Pseudomonadati</taxon>
        <taxon>Pseudomonadota</taxon>
        <taxon>Alphaproteobacteria</taxon>
        <taxon>Hyphomicrobiales</taxon>
        <taxon>Rhizobiaceae</taxon>
        <taxon>Rhizobium/Agrobacterium group</taxon>
        <taxon>Rhizobium</taxon>
    </lineage>
</organism>
<dbReference type="PROSITE" id="PS51186">
    <property type="entry name" value="GNAT"/>
    <property type="match status" value="1"/>
</dbReference>
<gene>
    <name evidence="2" type="ORF">CO666_10350</name>
</gene>
<name>A0A2A6JDP1_9HYPH</name>
<comment type="caution">
    <text evidence="2">The sequence shown here is derived from an EMBL/GenBank/DDBJ whole genome shotgun (WGS) entry which is preliminary data.</text>
</comment>
<dbReference type="EMBL" id="NWSV01000005">
    <property type="protein sequence ID" value="PDT04271.1"/>
    <property type="molecule type" value="Genomic_DNA"/>
</dbReference>
<dbReference type="AlphaFoldDB" id="A0A2A6JDP1"/>
<protein>
    <submittedName>
        <fullName evidence="2">GNAT family N-acetyltransferase</fullName>
    </submittedName>
</protein>
<dbReference type="InterPro" id="IPR016181">
    <property type="entry name" value="Acyl_CoA_acyltransferase"/>
</dbReference>
<dbReference type="Gene3D" id="3.40.630.30">
    <property type="match status" value="1"/>
</dbReference>
<proteinExistence type="predicted"/>
<dbReference type="GO" id="GO:0016747">
    <property type="term" value="F:acyltransferase activity, transferring groups other than amino-acyl groups"/>
    <property type="evidence" value="ECO:0007669"/>
    <property type="project" value="InterPro"/>
</dbReference>
<sequence>MIGPLLEFPARTIRYRLCVPACILRPAKPDDLPFLRQLYHSFRRDELARIPWSQEDKQAFLDQQFDFQHCYYVAAFPQTDFLIIEKDGTAIGRLYIDCDADIWHIVDIGFLPEWRNLGFGSGTLKAIQHAAAIGGIPGIVLHVDRNNRRAYDLYMALGFMVVETTVTHARMEWRSHRLLPETADEPSGVN</sequence>
<feature type="domain" description="N-acetyltransferase" evidence="1">
    <location>
        <begin position="22"/>
        <end position="185"/>
    </location>
</feature>
<dbReference type="Pfam" id="PF00583">
    <property type="entry name" value="Acetyltransf_1"/>
    <property type="match status" value="1"/>
</dbReference>
<evidence type="ECO:0000313" key="2">
    <source>
        <dbReference type="EMBL" id="PDT04271.1"/>
    </source>
</evidence>
<evidence type="ECO:0000313" key="3">
    <source>
        <dbReference type="Proteomes" id="UP000220768"/>
    </source>
</evidence>
<reference evidence="2 3" key="1">
    <citation type="submission" date="2017-09" db="EMBL/GenBank/DDBJ databases">
        <title>Comparative genomics of rhizobia isolated from Phaseolus vulgaris in China.</title>
        <authorList>
            <person name="Tong W."/>
        </authorList>
    </citation>
    <scope>NUCLEOTIDE SEQUENCE [LARGE SCALE GENOMIC DNA]</scope>
    <source>
        <strain evidence="2 3">C5</strain>
    </source>
</reference>
<dbReference type="Proteomes" id="UP000220768">
    <property type="component" value="Unassembled WGS sequence"/>
</dbReference>
<accession>A0A2A6JDP1</accession>
<keyword evidence="3" id="KW-1185">Reference proteome</keyword>
<dbReference type="InterPro" id="IPR000182">
    <property type="entry name" value="GNAT_dom"/>
</dbReference>
<dbReference type="SUPFAM" id="SSF55729">
    <property type="entry name" value="Acyl-CoA N-acyltransferases (Nat)"/>
    <property type="match status" value="1"/>
</dbReference>